<evidence type="ECO:0000313" key="15">
    <source>
        <dbReference type="Proteomes" id="UP000278085"/>
    </source>
</evidence>
<keyword evidence="5" id="KW-0812">Transmembrane</keyword>
<evidence type="ECO:0000256" key="8">
    <source>
        <dbReference type="ARBA" id="ARBA00023098"/>
    </source>
</evidence>
<evidence type="ECO:0000256" key="1">
    <source>
        <dbReference type="ARBA" id="ARBA00004383"/>
    </source>
</evidence>
<comment type="similarity">
    <text evidence="2">Belongs to the lipase chaperone family.</text>
</comment>
<keyword evidence="8" id="KW-0443">Lipid metabolism</keyword>
<evidence type="ECO:0000256" key="4">
    <source>
        <dbReference type="ARBA" id="ARBA00022519"/>
    </source>
</evidence>
<dbReference type="GO" id="GO:0016042">
    <property type="term" value="P:lipid catabolic process"/>
    <property type="evidence" value="ECO:0007669"/>
    <property type="project" value="UniProtKB-KW"/>
</dbReference>
<keyword evidence="6" id="KW-0442">Lipid degradation</keyword>
<evidence type="ECO:0000256" key="10">
    <source>
        <dbReference type="ARBA" id="ARBA00023186"/>
    </source>
</evidence>
<sequence>MRPLALVRQRWRDPPRQQCAVRHERADGQRRPPCDALRHQRLQPGTRTTAVTSATSTRTGHDYPPPIGLPGPAAGVAASACRVPGGAAGNGRPGRRPAAPARPARRPDRRQRRACQSLRRRKRTGTPGARRRPRRARPPGAAGRTGDHGTDGPGSRQTQAARVARSGGRGRAGLQNPAAARPGAPHAVGHPGDRRRDRPALPGRAGRAPVPRRQYRRGESGGGARRAGRAGPGQALCGCRQTLRQHTESARARLAAGRADGVRPRPPGGRHARRTSRRTRPAARRLAGRATARHQGSAQAGPGRTAARLAHRDHAGTAGPAHRGAQDARQHPTHGRPMNVRMALACVAASLAAGVMLYRTPAPEAPARSAQRTEQAVERSFTLLAGTSPAFGAMPVQEAPAFRLGADGSLAIDERTPVLLDVRLAGLPRQPGRAEMAQLETALAAGLPPDAARQLAQLLRSYVAYREQEAALGERQGADAALAPAQALDQLHALRVAHFGERLAASMYGKEEQRMRADLAPTQAGAPRQDSGDPAVDRLRDEVAALRGAGAPEAQVAAVRRQALGDERAQHLQDTEQVRADWEQRSDAFLAAVRPGADLEALLRGLYSQQEMAAARAYNLERLRSRQSGNAP</sequence>
<feature type="compositionally biased region" description="Low complexity" evidence="13">
    <location>
        <begin position="200"/>
        <end position="212"/>
    </location>
</feature>
<feature type="compositionally biased region" description="Basic and acidic residues" evidence="13">
    <location>
        <begin position="10"/>
        <end position="38"/>
    </location>
</feature>
<dbReference type="InterPro" id="IPR004961">
    <property type="entry name" value="Lipase_chaperone"/>
</dbReference>
<feature type="compositionally biased region" description="Low complexity" evidence="13">
    <location>
        <begin position="46"/>
        <end position="58"/>
    </location>
</feature>
<accession>A0A430HNK4</accession>
<proteinExistence type="inferred from homology"/>
<feature type="compositionally biased region" description="Basic residues" evidence="13">
    <location>
        <begin position="103"/>
        <end position="137"/>
    </location>
</feature>
<evidence type="ECO:0000256" key="2">
    <source>
        <dbReference type="ARBA" id="ARBA00010358"/>
    </source>
</evidence>
<keyword evidence="4" id="KW-0997">Cell inner membrane</keyword>
<keyword evidence="15" id="KW-1185">Reference proteome</keyword>
<dbReference type="Pfam" id="PF03280">
    <property type="entry name" value="Lipase_chap"/>
    <property type="match status" value="2"/>
</dbReference>
<dbReference type="GO" id="GO:0005886">
    <property type="term" value="C:plasma membrane"/>
    <property type="evidence" value="ECO:0007669"/>
    <property type="project" value="UniProtKB-SubCell"/>
</dbReference>
<dbReference type="OrthoDB" id="8778014at2"/>
<keyword evidence="7" id="KW-1133">Transmembrane helix</keyword>
<dbReference type="GO" id="GO:0051082">
    <property type="term" value="F:unfolded protein binding"/>
    <property type="evidence" value="ECO:0007669"/>
    <property type="project" value="InterPro"/>
</dbReference>
<gene>
    <name evidence="14" type="ORF">EJB06_11600</name>
</gene>
<dbReference type="AlphaFoldDB" id="A0A430HNK4"/>
<feature type="compositionally biased region" description="Low complexity" evidence="13">
    <location>
        <begin position="70"/>
        <end position="85"/>
    </location>
</feature>
<evidence type="ECO:0000256" key="12">
    <source>
        <dbReference type="ARBA" id="ARBA00031542"/>
    </source>
</evidence>
<keyword evidence="9" id="KW-0472">Membrane</keyword>
<evidence type="ECO:0000256" key="13">
    <source>
        <dbReference type="SAM" id="MobiDB-lite"/>
    </source>
</evidence>
<keyword evidence="10" id="KW-0143">Chaperone</keyword>
<feature type="region of interest" description="Disordered" evidence="13">
    <location>
        <begin position="514"/>
        <end position="535"/>
    </location>
</feature>
<dbReference type="SUPFAM" id="SSF158855">
    <property type="entry name" value="Lipase chaperone-like"/>
    <property type="match status" value="1"/>
</dbReference>
<keyword evidence="3" id="KW-1003">Cell membrane</keyword>
<dbReference type="EMBL" id="RXLQ01000005">
    <property type="protein sequence ID" value="RSZ59115.1"/>
    <property type="molecule type" value="Genomic_DNA"/>
</dbReference>
<dbReference type="Proteomes" id="UP000278085">
    <property type="component" value="Unassembled WGS sequence"/>
</dbReference>
<evidence type="ECO:0000256" key="6">
    <source>
        <dbReference type="ARBA" id="ARBA00022963"/>
    </source>
</evidence>
<evidence type="ECO:0000256" key="5">
    <source>
        <dbReference type="ARBA" id="ARBA00022692"/>
    </source>
</evidence>
<organism evidence="14 15">
    <name type="scientific">Massilia atriviolacea</name>
    <dbReference type="NCBI Taxonomy" id="2495579"/>
    <lineage>
        <taxon>Bacteria</taxon>
        <taxon>Pseudomonadati</taxon>
        <taxon>Pseudomonadota</taxon>
        <taxon>Betaproteobacteria</taxon>
        <taxon>Burkholderiales</taxon>
        <taxon>Oxalobacteraceae</taxon>
        <taxon>Telluria group</taxon>
        <taxon>Massilia</taxon>
    </lineage>
</organism>
<name>A0A430HNK4_9BURK</name>
<evidence type="ECO:0000256" key="3">
    <source>
        <dbReference type="ARBA" id="ARBA00022475"/>
    </source>
</evidence>
<evidence type="ECO:0000256" key="7">
    <source>
        <dbReference type="ARBA" id="ARBA00022989"/>
    </source>
</evidence>
<comment type="caution">
    <text evidence="14">The sequence shown here is derived from an EMBL/GenBank/DDBJ whole genome shotgun (WGS) entry which is preliminary data.</text>
</comment>
<feature type="region of interest" description="Disordered" evidence="13">
    <location>
        <begin position="248"/>
        <end position="335"/>
    </location>
</feature>
<feature type="region of interest" description="Disordered" evidence="13">
    <location>
        <begin position="1"/>
        <end position="235"/>
    </location>
</feature>
<dbReference type="GO" id="GO:0006457">
    <property type="term" value="P:protein folding"/>
    <property type="evidence" value="ECO:0007669"/>
    <property type="project" value="InterPro"/>
</dbReference>
<evidence type="ECO:0000313" key="14">
    <source>
        <dbReference type="EMBL" id="RSZ59115.1"/>
    </source>
</evidence>
<evidence type="ECO:0000256" key="9">
    <source>
        <dbReference type="ARBA" id="ARBA00023136"/>
    </source>
</evidence>
<feature type="compositionally biased region" description="Basic residues" evidence="13">
    <location>
        <begin position="268"/>
        <end position="287"/>
    </location>
</feature>
<protein>
    <recommendedName>
        <fullName evidence="11">Lipase helper protein</fullName>
    </recommendedName>
    <alternativeName>
        <fullName evidence="12">Lipase modulator</fullName>
    </alternativeName>
</protein>
<evidence type="ECO:0000256" key="11">
    <source>
        <dbReference type="ARBA" id="ARBA00030948"/>
    </source>
</evidence>
<reference evidence="14 15" key="1">
    <citation type="submission" date="2018-12" db="EMBL/GenBank/DDBJ databases">
        <authorList>
            <person name="Yang E."/>
        </authorList>
    </citation>
    <scope>NUCLEOTIDE SEQUENCE [LARGE SCALE GENOMIC DNA]</scope>
    <source>
        <strain evidence="14 15">SOD</strain>
    </source>
</reference>
<comment type="subcellular location">
    <subcellularLocation>
        <location evidence="1">Cell inner membrane</location>
        <topology evidence="1">Single-pass membrane protein</topology>
        <orientation evidence="1">Periplasmic side</orientation>
    </subcellularLocation>
</comment>